<dbReference type="Pfam" id="PF13561">
    <property type="entry name" value="adh_short_C2"/>
    <property type="match status" value="1"/>
</dbReference>
<evidence type="ECO:0000313" key="5">
    <source>
        <dbReference type="Proteomes" id="UP000481858"/>
    </source>
</evidence>
<dbReference type="EMBL" id="WUBL01000239">
    <property type="protein sequence ID" value="KAF2963024.1"/>
    <property type="molecule type" value="Genomic_DNA"/>
</dbReference>
<dbReference type="Gene3D" id="3.40.50.720">
    <property type="entry name" value="NAD(P)-binding Rossmann-like Domain"/>
    <property type="match status" value="1"/>
</dbReference>
<comment type="similarity">
    <text evidence="1">Belongs to the short-chain dehydrogenases/reductases (SDR) family.</text>
</comment>
<name>A0A7C8IKY2_9PEZI</name>
<evidence type="ECO:0000313" key="4">
    <source>
        <dbReference type="EMBL" id="KAF2963024.1"/>
    </source>
</evidence>
<proteinExistence type="inferred from homology"/>
<dbReference type="PANTHER" id="PTHR24321">
    <property type="entry name" value="DEHYDROGENASES, SHORT CHAIN"/>
    <property type="match status" value="1"/>
</dbReference>
<keyword evidence="5" id="KW-1185">Reference proteome</keyword>
<evidence type="ECO:0000256" key="2">
    <source>
        <dbReference type="ARBA" id="ARBA00022857"/>
    </source>
</evidence>
<accession>A0A7C8IKY2</accession>
<dbReference type="OrthoDB" id="5840532at2759"/>
<dbReference type="InterPro" id="IPR020904">
    <property type="entry name" value="Sc_DH/Rdtase_CS"/>
</dbReference>
<dbReference type="InterPro" id="IPR036291">
    <property type="entry name" value="NAD(P)-bd_dom_sf"/>
</dbReference>
<gene>
    <name evidence="4" type="ORF">GQX73_g10540</name>
</gene>
<keyword evidence="3" id="KW-0560">Oxidoreductase</keyword>
<dbReference type="AlphaFoldDB" id="A0A7C8IKY2"/>
<dbReference type="PROSITE" id="PS00061">
    <property type="entry name" value="ADH_SHORT"/>
    <property type="match status" value="1"/>
</dbReference>
<dbReference type="Proteomes" id="UP000481858">
    <property type="component" value="Unassembled WGS sequence"/>
</dbReference>
<dbReference type="InterPro" id="IPR002347">
    <property type="entry name" value="SDR_fam"/>
</dbReference>
<dbReference type="CDD" id="cd05233">
    <property type="entry name" value="SDR_c"/>
    <property type="match status" value="1"/>
</dbReference>
<dbReference type="PRINTS" id="PR00081">
    <property type="entry name" value="GDHRDH"/>
</dbReference>
<dbReference type="GO" id="GO:0016491">
    <property type="term" value="F:oxidoreductase activity"/>
    <property type="evidence" value="ECO:0007669"/>
    <property type="project" value="UniProtKB-KW"/>
</dbReference>
<dbReference type="Pfam" id="PF00106">
    <property type="entry name" value="adh_short"/>
    <property type="match status" value="1"/>
</dbReference>
<dbReference type="SUPFAM" id="SSF51735">
    <property type="entry name" value="NAD(P)-binding Rossmann-fold domains"/>
    <property type="match status" value="1"/>
</dbReference>
<keyword evidence="2" id="KW-0521">NADP</keyword>
<dbReference type="PANTHER" id="PTHR24321:SF12">
    <property type="entry name" value="SHORT-CHAIN DEHYDROGENASE_REDUCTASE FAMILY, PUTATIVE (AFU_ORTHOLOGUE AFUA_5G14340)-RELATED"/>
    <property type="match status" value="1"/>
</dbReference>
<sequence length="310" mass="33025">MDITGYAFIAGGGSGIGRACALGLAKDGAAGVLIADLNVDAARTVATECNAAASSPTFVVEFVQFDVTQEESVQYAVGYMLKLFGRVDYCINCAGIGVETPREISTADYSEFSRFLKIHVDGAFLLTRIISATMRTQEPKLIGSKDSGRGSSRGSIVILGSGSSFVATPCMVQYTTAKHAVLGLTKNAGEPKPYFLAREISHHWPLYLKQHWHYRATGLSYNVHAALDNAPHGIRVNCLCPSWADTPMIQRAKDGGVDIDAYVNALVPLGRIATAEEVADTAIFLCSPRSSYVTGCGFIVDGGTTLTCHV</sequence>
<protein>
    <submittedName>
        <fullName evidence="4">Uncharacterized protein</fullName>
    </submittedName>
</protein>
<evidence type="ECO:0000256" key="1">
    <source>
        <dbReference type="ARBA" id="ARBA00006484"/>
    </source>
</evidence>
<organism evidence="4 5">
    <name type="scientific">Xylaria multiplex</name>
    <dbReference type="NCBI Taxonomy" id="323545"/>
    <lineage>
        <taxon>Eukaryota</taxon>
        <taxon>Fungi</taxon>
        <taxon>Dikarya</taxon>
        <taxon>Ascomycota</taxon>
        <taxon>Pezizomycotina</taxon>
        <taxon>Sordariomycetes</taxon>
        <taxon>Xylariomycetidae</taxon>
        <taxon>Xylariales</taxon>
        <taxon>Xylariaceae</taxon>
        <taxon>Xylaria</taxon>
    </lineage>
</organism>
<reference evidence="4 5" key="1">
    <citation type="submission" date="2019-12" db="EMBL/GenBank/DDBJ databases">
        <title>Draft genome sequence of the ascomycete Xylaria multiplex DSM 110363.</title>
        <authorList>
            <person name="Buettner E."/>
            <person name="Kellner H."/>
        </authorList>
    </citation>
    <scope>NUCLEOTIDE SEQUENCE [LARGE SCALE GENOMIC DNA]</scope>
    <source>
        <strain evidence="4 5">DSM 110363</strain>
    </source>
</reference>
<evidence type="ECO:0000256" key="3">
    <source>
        <dbReference type="ARBA" id="ARBA00023002"/>
    </source>
</evidence>
<comment type="caution">
    <text evidence="4">The sequence shown here is derived from an EMBL/GenBank/DDBJ whole genome shotgun (WGS) entry which is preliminary data.</text>
</comment>
<dbReference type="InParanoid" id="A0A7C8IKY2"/>